<dbReference type="Proteomes" id="UP000814140">
    <property type="component" value="Unassembled WGS sequence"/>
</dbReference>
<evidence type="ECO:0000313" key="1">
    <source>
        <dbReference type="EMBL" id="KAI0055403.1"/>
    </source>
</evidence>
<gene>
    <name evidence="1" type="ORF">BV25DRAFT_1842977</name>
</gene>
<keyword evidence="2" id="KW-1185">Reference proteome</keyword>
<evidence type="ECO:0000313" key="2">
    <source>
        <dbReference type="Proteomes" id="UP000814140"/>
    </source>
</evidence>
<comment type="caution">
    <text evidence="1">The sequence shown here is derived from an EMBL/GenBank/DDBJ whole genome shotgun (WGS) entry which is preliminary data.</text>
</comment>
<protein>
    <submittedName>
        <fullName evidence="1">Uncharacterized protein</fullName>
    </submittedName>
</protein>
<sequence length="223" mass="26066">MTGTPGAQYIFRAKAKIWRKYQEKTRELRERIEAQSQRIAEQSQAAQAIYDRDNQLRTVQEQLAAARECVDRQRDELRNSENKLAQNEEALKRQHAELQDLRSKNAAIACEVEDERKLRGTLQAKLSTPSVPLNMLCHVPDLFDGNGGAIYCLLEWMESVLTDHDFMHDYERQYRCPSCRVEVLSRPVQLYTIKHVVRLLKEDVAQHEGDDDIVWGRYFAYLR</sequence>
<name>A0ACB8SHP9_9AGAM</name>
<reference evidence="1" key="1">
    <citation type="submission" date="2021-03" db="EMBL/GenBank/DDBJ databases">
        <authorList>
            <consortium name="DOE Joint Genome Institute"/>
            <person name="Ahrendt S."/>
            <person name="Looney B.P."/>
            <person name="Miyauchi S."/>
            <person name="Morin E."/>
            <person name="Drula E."/>
            <person name="Courty P.E."/>
            <person name="Chicoki N."/>
            <person name="Fauchery L."/>
            <person name="Kohler A."/>
            <person name="Kuo A."/>
            <person name="Labutti K."/>
            <person name="Pangilinan J."/>
            <person name="Lipzen A."/>
            <person name="Riley R."/>
            <person name="Andreopoulos W."/>
            <person name="He G."/>
            <person name="Johnson J."/>
            <person name="Barry K.W."/>
            <person name="Grigoriev I.V."/>
            <person name="Nagy L."/>
            <person name="Hibbett D."/>
            <person name="Henrissat B."/>
            <person name="Matheny P.B."/>
            <person name="Labbe J."/>
            <person name="Martin F."/>
        </authorList>
    </citation>
    <scope>NUCLEOTIDE SEQUENCE</scope>
    <source>
        <strain evidence="1">HHB10654</strain>
    </source>
</reference>
<accession>A0ACB8SHP9</accession>
<reference evidence="1" key="2">
    <citation type="journal article" date="2022" name="New Phytol.">
        <title>Evolutionary transition to the ectomycorrhizal habit in the genomes of a hyperdiverse lineage of mushroom-forming fungi.</title>
        <authorList>
            <person name="Looney B."/>
            <person name="Miyauchi S."/>
            <person name="Morin E."/>
            <person name="Drula E."/>
            <person name="Courty P.E."/>
            <person name="Kohler A."/>
            <person name="Kuo A."/>
            <person name="LaButti K."/>
            <person name="Pangilinan J."/>
            <person name="Lipzen A."/>
            <person name="Riley R."/>
            <person name="Andreopoulos W."/>
            <person name="He G."/>
            <person name="Johnson J."/>
            <person name="Nolan M."/>
            <person name="Tritt A."/>
            <person name="Barry K.W."/>
            <person name="Grigoriev I.V."/>
            <person name="Nagy L.G."/>
            <person name="Hibbett D."/>
            <person name="Henrissat B."/>
            <person name="Matheny P.B."/>
            <person name="Labbe J."/>
            <person name="Martin F.M."/>
        </authorList>
    </citation>
    <scope>NUCLEOTIDE SEQUENCE</scope>
    <source>
        <strain evidence="1">HHB10654</strain>
    </source>
</reference>
<proteinExistence type="predicted"/>
<organism evidence="1 2">
    <name type="scientific">Artomyces pyxidatus</name>
    <dbReference type="NCBI Taxonomy" id="48021"/>
    <lineage>
        <taxon>Eukaryota</taxon>
        <taxon>Fungi</taxon>
        <taxon>Dikarya</taxon>
        <taxon>Basidiomycota</taxon>
        <taxon>Agaricomycotina</taxon>
        <taxon>Agaricomycetes</taxon>
        <taxon>Russulales</taxon>
        <taxon>Auriscalpiaceae</taxon>
        <taxon>Artomyces</taxon>
    </lineage>
</organism>
<dbReference type="EMBL" id="MU277293">
    <property type="protein sequence ID" value="KAI0055403.1"/>
    <property type="molecule type" value="Genomic_DNA"/>
</dbReference>